<evidence type="ECO:0000313" key="3">
    <source>
        <dbReference type="Proteomes" id="UP000005306"/>
    </source>
</evidence>
<feature type="transmembrane region" description="Helical" evidence="1">
    <location>
        <begin position="36"/>
        <end position="54"/>
    </location>
</feature>
<reference evidence="2 3" key="1">
    <citation type="submission" date="2006-04" db="EMBL/GenBank/DDBJ databases">
        <authorList>
            <person name="Giovannoni S.J."/>
            <person name="Cho J.-C."/>
            <person name="Ferriera S."/>
            <person name="Johnson J."/>
            <person name="Kravitz S."/>
            <person name="Halpern A."/>
            <person name="Remington K."/>
            <person name="Beeson K."/>
            <person name="Tran B."/>
            <person name="Rogers Y.-H."/>
            <person name="Friedman R."/>
            <person name="Venter J.C."/>
        </authorList>
    </citation>
    <scope>NUCLEOTIDE SEQUENCE [LARGE SCALE GENOMIC DNA]</scope>
    <source>
        <strain evidence="2 3">HTCC1002</strain>
    </source>
</reference>
<evidence type="ECO:0000256" key="1">
    <source>
        <dbReference type="SAM" id="Phobius"/>
    </source>
</evidence>
<comment type="caution">
    <text evidence="2">The sequence shown here is derived from an EMBL/GenBank/DDBJ whole genome shotgun (WGS) entry which is preliminary data.</text>
</comment>
<proteinExistence type="predicted"/>
<dbReference type="Pfam" id="PF05437">
    <property type="entry name" value="AzlD"/>
    <property type="match status" value="1"/>
</dbReference>
<keyword evidence="1" id="KW-1133">Transmembrane helix</keyword>
<dbReference type="EMBL" id="AAPV01000002">
    <property type="protein sequence ID" value="EAS84074.1"/>
    <property type="molecule type" value="Genomic_DNA"/>
</dbReference>
<feature type="transmembrane region" description="Helical" evidence="1">
    <location>
        <begin position="69"/>
        <end position="102"/>
    </location>
</feature>
<accession>Q1UZW7</accession>
<keyword evidence="1" id="KW-0812">Transmembrane</keyword>
<evidence type="ECO:0000313" key="2">
    <source>
        <dbReference type="EMBL" id="EAS84074.1"/>
    </source>
</evidence>
<dbReference type="RefSeq" id="WP_006996661.1">
    <property type="nucleotide sequence ID" value="NZ_CH724130.1"/>
</dbReference>
<protein>
    <recommendedName>
        <fullName evidence="4">Transmembrane protein</fullName>
    </recommendedName>
</protein>
<dbReference type="HOGENOM" id="CLU_157896_1_0_5"/>
<dbReference type="Proteomes" id="UP000005306">
    <property type="component" value="Unassembled WGS sequence"/>
</dbReference>
<gene>
    <name evidence="2" type="ORF">PU1002_00090</name>
</gene>
<evidence type="ECO:0008006" key="4">
    <source>
        <dbReference type="Google" id="ProtNLM"/>
    </source>
</evidence>
<feature type="transmembrane region" description="Helical" evidence="1">
    <location>
        <begin position="6"/>
        <end position="24"/>
    </location>
</feature>
<keyword evidence="1" id="KW-0472">Membrane</keyword>
<organism evidence="2 3">
    <name type="scientific">Pelagibacter ubique (strain HTCC1002)</name>
    <dbReference type="NCBI Taxonomy" id="314261"/>
    <lineage>
        <taxon>Bacteria</taxon>
        <taxon>Pseudomonadati</taxon>
        <taxon>Pseudomonadota</taxon>
        <taxon>Alphaproteobacteria</taxon>
        <taxon>Candidatus Pelagibacterales</taxon>
        <taxon>Candidatus Pelagibacteraceae</taxon>
        <taxon>Candidatus Pelagibacter</taxon>
    </lineage>
</organism>
<dbReference type="AlphaFoldDB" id="Q1UZW7"/>
<name>Q1UZW7_PELU1</name>
<dbReference type="InterPro" id="IPR008407">
    <property type="entry name" value="Brnchd-chn_aa_trnsp_AzlD"/>
</dbReference>
<sequence length="105" mass="12006">MHWTTIIYCGILTYLTRFSMIFFLKKDILNEKTKKVLSYVPSAIFPAIIFPPIFLDATGSIDIDSNPKILAAIIAIIIGYFSRSIIVTILVGLASYWFLIFVYYQ</sequence>